<gene>
    <name evidence="1" type="ORF">H5410_022461</name>
</gene>
<name>A0A9J5ZI14_SOLCO</name>
<proteinExistence type="predicted"/>
<dbReference type="OrthoDB" id="1706699at2759"/>
<dbReference type="AlphaFoldDB" id="A0A9J5ZI14"/>
<comment type="caution">
    <text evidence="1">The sequence shown here is derived from an EMBL/GenBank/DDBJ whole genome shotgun (WGS) entry which is preliminary data.</text>
</comment>
<reference evidence="1 2" key="1">
    <citation type="submission" date="2020-09" db="EMBL/GenBank/DDBJ databases">
        <title>De no assembly of potato wild relative species, Solanum commersonii.</title>
        <authorList>
            <person name="Cho K."/>
        </authorList>
    </citation>
    <scope>NUCLEOTIDE SEQUENCE [LARGE SCALE GENOMIC DNA]</scope>
    <source>
        <strain evidence="1">LZ3.2</strain>
        <tissue evidence="1">Leaf</tissue>
    </source>
</reference>
<evidence type="ECO:0008006" key="3">
    <source>
        <dbReference type="Google" id="ProtNLM"/>
    </source>
</evidence>
<dbReference type="EMBL" id="JACXVP010000004">
    <property type="protein sequence ID" value="KAG5611180.1"/>
    <property type="molecule type" value="Genomic_DNA"/>
</dbReference>
<dbReference type="Proteomes" id="UP000824120">
    <property type="component" value="Chromosome 4"/>
</dbReference>
<keyword evidence="2" id="KW-1185">Reference proteome</keyword>
<dbReference type="PANTHER" id="PTHR46238:SF8">
    <property type="entry name" value="ENDONUCLEASE_EXONUCLEASE_PHOSPHATASE DOMAIN-CONTAINING PROTEIN"/>
    <property type="match status" value="1"/>
</dbReference>
<accession>A0A9J5ZI14</accession>
<evidence type="ECO:0000313" key="2">
    <source>
        <dbReference type="Proteomes" id="UP000824120"/>
    </source>
</evidence>
<dbReference type="PANTHER" id="PTHR46238">
    <property type="entry name" value="REVERSE TRANSCRIPTASE DOMAIN-CONTAINING PROTEIN"/>
    <property type="match status" value="1"/>
</dbReference>
<sequence length="200" mass="23301">MLGRNTTEAIYLMRRLMEQDRKWKRDLHMVFLDLEKVYDKVPKEVPWICLEAIGVVVVYTRAIEDMYDGSKTRVRCHGVCFFADNIALIDETCGEVDARLEVWRQILESKGFKLTKTKTEYLECNGEMNYDVTYRIGVGGAKWRLASRVLCDKKILPKLKGKFYRVVVRPNMLYRANCWPVKNSHSEGKSCGDEDVEMDV</sequence>
<protein>
    <recommendedName>
        <fullName evidence="3">Reverse transcriptase domain-containing protein</fullName>
    </recommendedName>
</protein>
<organism evidence="1 2">
    <name type="scientific">Solanum commersonii</name>
    <name type="common">Commerson's wild potato</name>
    <name type="synonym">Commerson's nightshade</name>
    <dbReference type="NCBI Taxonomy" id="4109"/>
    <lineage>
        <taxon>Eukaryota</taxon>
        <taxon>Viridiplantae</taxon>
        <taxon>Streptophyta</taxon>
        <taxon>Embryophyta</taxon>
        <taxon>Tracheophyta</taxon>
        <taxon>Spermatophyta</taxon>
        <taxon>Magnoliopsida</taxon>
        <taxon>eudicotyledons</taxon>
        <taxon>Gunneridae</taxon>
        <taxon>Pentapetalae</taxon>
        <taxon>asterids</taxon>
        <taxon>lamiids</taxon>
        <taxon>Solanales</taxon>
        <taxon>Solanaceae</taxon>
        <taxon>Solanoideae</taxon>
        <taxon>Solaneae</taxon>
        <taxon>Solanum</taxon>
    </lineage>
</organism>
<evidence type="ECO:0000313" key="1">
    <source>
        <dbReference type="EMBL" id="KAG5611180.1"/>
    </source>
</evidence>